<keyword evidence="2" id="KW-1185">Reference proteome</keyword>
<accession>A0A5E4QNC4</accession>
<sequence>YLTFSANIHCSLFNNVEYVTTLSAVQSALSALCYVRVQTRNECSGTIICTLLFYYLTSYSYFAYVMGADMTCRSQFPKK</sequence>
<proteinExistence type="predicted"/>
<reference evidence="1 2" key="1">
    <citation type="submission" date="2017-07" db="EMBL/GenBank/DDBJ databases">
        <authorList>
            <person name="Talla V."/>
            <person name="Backstrom N."/>
        </authorList>
    </citation>
    <scope>NUCLEOTIDE SEQUENCE [LARGE SCALE GENOMIC DNA]</scope>
</reference>
<feature type="non-terminal residue" evidence="1">
    <location>
        <position position="1"/>
    </location>
</feature>
<dbReference type="Proteomes" id="UP000324832">
    <property type="component" value="Unassembled WGS sequence"/>
</dbReference>
<protein>
    <submittedName>
        <fullName evidence="1">Uncharacterized protein</fullName>
    </submittedName>
</protein>
<name>A0A5E4QNC4_9NEOP</name>
<organism evidence="1 2">
    <name type="scientific">Leptidea sinapis</name>
    <dbReference type="NCBI Taxonomy" id="189913"/>
    <lineage>
        <taxon>Eukaryota</taxon>
        <taxon>Metazoa</taxon>
        <taxon>Ecdysozoa</taxon>
        <taxon>Arthropoda</taxon>
        <taxon>Hexapoda</taxon>
        <taxon>Insecta</taxon>
        <taxon>Pterygota</taxon>
        <taxon>Neoptera</taxon>
        <taxon>Endopterygota</taxon>
        <taxon>Lepidoptera</taxon>
        <taxon>Glossata</taxon>
        <taxon>Ditrysia</taxon>
        <taxon>Papilionoidea</taxon>
        <taxon>Pieridae</taxon>
        <taxon>Dismorphiinae</taxon>
        <taxon>Leptidea</taxon>
    </lineage>
</organism>
<evidence type="ECO:0000313" key="1">
    <source>
        <dbReference type="EMBL" id="VVC99178.1"/>
    </source>
</evidence>
<evidence type="ECO:0000313" key="2">
    <source>
        <dbReference type="Proteomes" id="UP000324832"/>
    </source>
</evidence>
<dbReference type="EMBL" id="FZQP02004000">
    <property type="protein sequence ID" value="VVC99178.1"/>
    <property type="molecule type" value="Genomic_DNA"/>
</dbReference>
<gene>
    <name evidence="1" type="ORF">LSINAPIS_LOCUS10106</name>
</gene>
<dbReference type="AlphaFoldDB" id="A0A5E4QNC4"/>